<evidence type="ECO:0000256" key="1">
    <source>
        <dbReference type="SAM" id="MobiDB-lite"/>
    </source>
</evidence>
<protein>
    <submittedName>
        <fullName evidence="3">RxLR effector protein</fullName>
    </submittedName>
</protein>
<evidence type="ECO:0000256" key="2">
    <source>
        <dbReference type="SAM" id="SignalP"/>
    </source>
</evidence>
<keyword evidence="4" id="KW-1185">Reference proteome</keyword>
<comment type="caution">
    <text evidence="3">The sequence shown here is derived from an EMBL/GenBank/DDBJ whole genome shotgun (WGS) entry which is preliminary data.</text>
</comment>
<feature type="chain" id="PRO_5013121580" evidence="2">
    <location>
        <begin position="26"/>
        <end position="79"/>
    </location>
</feature>
<feature type="signal peptide" evidence="2">
    <location>
        <begin position="1"/>
        <end position="25"/>
    </location>
</feature>
<keyword evidence="2" id="KW-0732">Signal</keyword>
<accession>A0A225W3H2</accession>
<evidence type="ECO:0000313" key="3">
    <source>
        <dbReference type="EMBL" id="OWZ12112.1"/>
    </source>
</evidence>
<organism evidence="3 4">
    <name type="scientific">Phytophthora megakarya</name>
    <dbReference type="NCBI Taxonomy" id="4795"/>
    <lineage>
        <taxon>Eukaryota</taxon>
        <taxon>Sar</taxon>
        <taxon>Stramenopiles</taxon>
        <taxon>Oomycota</taxon>
        <taxon>Peronosporomycetes</taxon>
        <taxon>Peronosporales</taxon>
        <taxon>Peronosporaceae</taxon>
        <taxon>Phytophthora</taxon>
    </lineage>
</organism>
<dbReference type="Proteomes" id="UP000198211">
    <property type="component" value="Unassembled WGS sequence"/>
</dbReference>
<dbReference type="EMBL" id="NBNE01001937">
    <property type="protein sequence ID" value="OWZ12112.1"/>
    <property type="molecule type" value="Genomic_DNA"/>
</dbReference>
<name>A0A225W3H2_9STRA</name>
<dbReference type="AlphaFoldDB" id="A0A225W3H2"/>
<dbReference type="PROSITE" id="PS51257">
    <property type="entry name" value="PROKAR_LIPOPROTEIN"/>
    <property type="match status" value="1"/>
</dbReference>
<evidence type="ECO:0000313" key="4">
    <source>
        <dbReference type="Proteomes" id="UP000198211"/>
    </source>
</evidence>
<proteinExistence type="predicted"/>
<gene>
    <name evidence="3" type="ORF">PHMEG_00014772</name>
</gene>
<sequence>MRFLTFVLLGTTLFLSSCYTNSVMAESASILPIATEPSKEDGHHIQRSLRADSKTRVEDDSTTLTEERGLGTAVMNIID</sequence>
<reference evidence="4" key="1">
    <citation type="submission" date="2017-03" db="EMBL/GenBank/DDBJ databases">
        <title>Phytopthora megakarya and P. palmivora, two closely related causual agents of cacao black pod achieved similar genome size and gene model numbers by different mechanisms.</title>
        <authorList>
            <person name="Ali S."/>
            <person name="Shao J."/>
            <person name="Larry D.J."/>
            <person name="Kronmiller B."/>
            <person name="Shen D."/>
            <person name="Strem M.D."/>
            <person name="Melnick R.L."/>
            <person name="Guiltinan M.J."/>
            <person name="Tyler B.M."/>
            <person name="Meinhardt L.W."/>
            <person name="Bailey B.A."/>
        </authorList>
    </citation>
    <scope>NUCLEOTIDE SEQUENCE [LARGE SCALE GENOMIC DNA]</scope>
    <source>
        <strain evidence="4">zdho120</strain>
    </source>
</reference>
<feature type="region of interest" description="Disordered" evidence="1">
    <location>
        <begin position="37"/>
        <end position="65"/>
    </location>
</feature>